<dbReference type="AlphaFoldDB" id="A0AA43W841"/>
<organism evidence="1 2">
    <name type="scientific">Parabacteroides merdae</name>
    <dbReference type="NCBI Taxonomy" id="46503"/>
    <lineage>
        <taxon>Bacteria</taxon>
        <taxon>Pseudomonadati</taxon>
        <taxon>Bacteroidota</taxon>
        <taxon>Bacteroidia</taxon>
        <taxon>Bacteroidales</taxon>
        <taxon>Tannerellaceae</taxon>
        <taxon>Parabacteroides</taxon>
    </lineage>
</organism>
<dbReference type="RefSeq" id="WP_119215750.1">
    <property type="nucleotide sequence ID" value="NZ_JAJCQX010000012.1"/>
</dbReference>
<name>A0AA43W841_9BACT</name>
<sequence>MEMKYLLILFGLCLMACNRQSVKQEEKTDSNITPNERLEESIEIPDGSLTKGEQDSLIEVLSPYLEVDTAYAKRSNKNAELISKVLDDMEEFDENYQQQNILHVDSVIKQCINHVQSNEPKRLLDLFDKEKMSIYSHPSNTIEHEKDLHYMILSLYDKYYRPSNERFFAEKLAELYEFSLIHITGLELFGGYSHPDYIPLVKVLVDCYDKLNDYDRAIELQKQICERIEQEEPEGKASENYGYELIELATLYLANKDTIHTDSCTQELRKNPYMEKLLKEH</sequence>
<evidence type="ECO:0000313" key="1">
    <source>
        <dbReference type="EMBL" id="MTU70993.1"/>
    </source>
</evidence>
<accession>A0AA43W841</accession>
<dbReference type="EMBL" id="WNDA01000040">
    <property type="protein sequence ID" value="MTU70993.1"/>
    <property type="molecule type" value="Genomic_DNA"/>
</dbReference>
<protein>
    <submittedName>
        <fullName evidence="1">Uncharacterized protein</fullName>
    </submittedName>
</protein>
<dbReference type="Proteomes" id="UP000448908">
    <property type="component" value="Unassembled WGS sequence"/>
</dbReference>
<gene>
    <name evidence="1" type="ORF">GMD92_18500</name>
</gene>
<evidence type="ECO:0000313" key="2">
    <source>
        <dbReference type="Proteomes" id="UP000448908"/>
    </source>
</evidence>
<proteinExistence type="predicted"/>
<comment type="caution">
    <text evidence="1">The sequence shown here is derived from an EMBL/GenBank/DDBJ whole genome shotgun (WGS) entry which is preliminary data.</text>
</comment>
<reference evidence="1 2" key="1">
    <citation type="journal article" date="2019" name="Nat. Med.">
        <title>A library of human gut bacterial isolates paired with longitudinal multiomics data enables mechanistic microbiome research.</title>
        <authorList>
            <person name="Poyet M."/>
            <person name="Groussin M."/>
            <person name="Gibbons S.M."/>
            <person name="Avila-Pacheco J."/>
            <person name="Jiang X."/>
            <person name="Kearney S.M."/>
            <person name="Perrotta A.R."/>
            <person name="Berdy B."/>
            <person name="Zhao S."/>
            <person name="Lieberman T.D."/>
            <person name="Swanson P.K."/>
            <person name="Smith M."/>
            <person name="Roesemann S."/>
            <person name="Alexander J.E."/>
            <person name="Rich S.A."/>
            <person name="Livny J."/>
            <person name="Vlamakis H."/>
            <person name="Clish C."/>
            <person name="Bullock K."/>
            <person name="Deik A."/>
            <person name="Scott J."/>
            <person name="Pierce K.A."/>
            <person name="Xavier R.J."/>
            <person name="Alm E.J."/>
        </authorList>
    </citation>
    <scope>NUCLEOTIDE SEQUENCE [LARGE SCALE GENOMIC DNA]</scope>
    <source>
        <strain evidence="1 2">BIOML-A16</strain>
    </source>
</reference>